<evidence type="ECO:0000313" key="2">
    <source>
        <dbReference type="EMBL" id="MCI58380.1"/>
    </source>
</evidence>
<dbReference type="Proteomes" id="UP000265520">
    <property type="component" value="Unassembled WGS sequence"/>
</dbReference>
<protein>
    <submittedName>
        <fullName evidence="2">Uncharacterized protein</fullName>
    </submittedName>
</protein>
<evidence type="ECO:0000313" key="3">
    <source>
        <dbReference type="Proteomes" id="UP000265520"/>
    </source>
</evidence>
<feature type="compositionally biased region" description="Polar residues" evidence="1">
    <location>
        <begin position="38"/>
        <end position="47"/>
    </location>
</feature>
<reference evidence="2 3" key="1">
    <citation type="journal article" date="2018" name="Front. Plant Sci.">
        <title>Red Clover (Trifolium pratense) and Zigzag Clover (T. medium) - A Picture of Genomic Similarities and Differences.</title>
        <authorList>
            <person name="Dluhosova J."/>
            <person name="Istvanek J."/>
            <person name="Nedelnik J."/>
            <person name="Repkova J."/>
        </authorList>
    </citation>
    <scope>NUCLEOTIDE SEQUENCE [LARGE SCALE GENOMIC DNA]</scope>
    <source>
        <strain evidence="3">cv. 10/8</strain>
        <tissue evidence="2">Leaf</tissue>
    </source>
</reference>
<feature type="region of interest" description="Disordered" evidence="1">
    <location>
        <begin position="38"/>
        <end position="75"/>
    </location>
</feature>
<dbReference type="AlphaFoldDB" id="A0A392TDS7"/>
<organism evidence="2 3">
    <name type="scientific">Trifolium medium</name>
    <dbReference type="NCBI Taxonomy" id="97028"/>
    <lineage>
        <taxon>Eukaryota</taxon>
        <taxon>Viridiplantae</taxon>
        <taxon>Streptophyta</taxon>
        <taxon>Embryophyta</taxon>
        <taxon>Tracheophyta</taxon>
        <taxon>Spermatophyta</taxon>
        <taxon>Magnoliopsida</taxon>
        <taxon>eudicotyledons</taxon>
        <taxon>Gunneridae</taxon>
        <taxon>Pentapetalae</taxon>
        <taxon>rosids</taxon>
        <taxon>fabids</taxon>
        <taxon>Fabales</taxon>
        <taxon>Fabaceae</taxon>
        <taxon>Papilionoideae</taxon>
        <taxon>50 kb inversion clade</taxon>
        <taxon>NPAAA clade</taxon>
        <taxon>Hologalegina</taxon>
        <taxon>IRL clade</taxon>
        <taxon>Trifolieae</taxon>
        <taxon>Trifolium</taxon>
    </lineage>
</organism>
<proteinExistence type="predicted"/>
<accession>A0A392TDS7</accession>
<name>A0A392TDS7_9FABA</name>
<keyword evidence="3" id="KW-1185">Reference proteome</keyword>
<dbReference type="EMBL" id="LXQA010545284">
    <property type="protein sequence ID" value="MCI58380.1"/>
    <property type="molecule type" value="Genomic_DNA"/>
</dbReference>
<comment type="caution">
    <text evidence="2">The sequence shown here is derived from an EMBL/GenBank/DDBJ whole genome shotgun (WGS) entry which is preliminary data.</text>
</comment>
<evidence type="ECO:0000256" key="1">
    <source>
        <dbReference type="SAM" id="MobiDB-lite"/>
    </source>
</evidence>
<sequence length="75" mass="7744">MFPMTYFIGNFNNSCSVGSNADFKCGVGVTAQGSILGSPDTATSHSTIEGGGEDREVAMPGPPKMGPWAVTVSSW</sequence>